<dbReference type="InterPro" id="IPR000477">
    <property type="entry name" value="RT_dom"/>
</dbReference>
<feature type="region of interest" description="Disordered" evidence="1">
    <location>
        <begin position="480"/>
        <end position="520"/>
    </location>
</feature>
<dbReference type="SUPFAM" id="SSF56672">
    <property type="entry name" value="DNA/RNA polymerases"/>
    <property type="match status" value="1"/>
</dbReference>
<dbReference type="PANTHER" id="PTHR33064">
    <property type="entry name" value="POL PROTEIN"/>
    <property type="match status" value="1"/>
</dbReference>
<name>A0A8J6HPD0_TENMO</name>
<comment type="caution">
    <text evidence="3">The sequence shown here is derived from an EMBL/GenBank/DDBJ whole genome shotgun (WGS) entry which is preliminary data.</text>
</comment>
<dbReference type="CDD" id="cd01647">
    <property type="entry name" value="RT_LTR"/>
    <property type="match status" value="1"/>
</dbReference>
<feature type="compositionally biased region" description="Polar residues" evidence="1">
    <location>
        <begin position="487"/>
        <end position="500"/>
    </location>
</feature>
<dbReference type="Gene3D" id="3.30.70.270">
    <property type="match status" value="2"/>
</dbReference>
<evidence type="ECO:0000313" key="3">
    <source>
        <dbReference type="EMBL" id="KAH0817218.1"/>
    </source>
</evidence>
<evidence type="ECO:0000259" key="2">
    <source>
        <dbReference type="Pfam" id="PF00078"/>
    </source>
</evidence>
<evidence type="ECO:0000256" key="1">
    <source>
        <dbReference type="SAM" id="MobiDB-lite"/>
    </source>
</evidence>
<dbReference type="InterPro" id="IPR051320">
    <property type="entry name" value="Viral_Replic_Matur_Polypro"/>
</dbReference>
<dbReference type="EMBL" id="JABDTM020020059">
    <property type="protein sequence ID" value="KAH0817218.1"/>
    <property type="molecule type" value="Genomic_DNA"/>
</dbReference>
<dbReference type="AlphaFoldDB" id="A0A8J6HPD0"/>
<gene>
    <name evidence="3" type="ORF">GEV33_005573</name>
</gene>
<dbReference type="GO" id="GO:0071897">
    <property type="term" value="P:DNA biosynthetic process"/>
    <property type="evidence" value="ECO:0007669"/>
    <property type="project" value="UniProtKB-ARBA"/>
</dbReference>
<evidence type="ECO:0000313" key="4">
    <source>
        <dbReference type="Proteomes" id="UP000719412"/>
    </source>
</evidence>
<dbReference type="Proteomes" id="UP000719412">
    <property type="component" value="Unassembled WGS sequence"/>
</dbReference>
<proteinExistence type="predicted"/>
<organism evidence="3 4">
    <name type="scientific">Tenebrio molitor</name>
    <name type="common">Yellow mealworm beetle</name>
    <dbReference type="NCBI Taxonomy" id="7067"/>
    <lineage>
        <taxon>Eukaryota</taxon>
        <taxon>Metazoa</taxon>
        <taxon>Ecdysozoa</taxon>
        <taxon>Arthropoda</taxon>
        <taxon>Hexapoda</taxon>
        <taxon>Insecta</taxon>
        <taxon>Pterygota</taxon>
        <taxon>Neoptera</taxon>
        <taxon>Endopterygota</taxon>
        <taxon>Coleoptera</taxon>
        <taxon>Polyphaga</taxon>
        <taxon>Cucujiformia</taxon>
        <taxon>Tenebrionidae</taxon>
        <taxon>Tenebrio</taxon>
    </lineage>
</organism>
<reference evidence="3" key="1">
    <citation type="journal article" date="2020" name="J Insects Food Feed">
        <title>The yellow mealworm (Tenebrio molitor) genome: a resource for the emerging insects as food and feed industry.</title>
        <authorList>
            <person name="Eriksson T."/>
            <person name="Andere A."/>
            <person name="Kelstrup H."/>
            <person name="Emery V."/>
            <person name="Picard C."/>
        </authorList>
    </citation>
    <scope>NUCLEOTIDE SEQUENCE</scope>
    <source>
        <strain evidence="3">Stoneville</strain>
        <tissue evidence="3">Whole head</tissue>
    </source>
</reference>
<accession>A0A8J6HPD0</accession>
<dbReference type="InterPro" id="IPR043502">
    <property type="entry name" value="DNA/RNA_pol_sf"/>
</dbReference>
<sequence length="671" mass="75421">MSRSVVEVPDVDAIIDTLQPHPVVTSVESRQWFSLPHTTIHLQRTAGVHISPRIDWLSQVNAMLDFDRSILSVEVQGERHADAFVSAIISPVTSIGRMPPPESVTTLSRGNELSCTAYLCSHPTSSSSTNYRAARTNTIPDRVFGLRPQVEKTIRDMERMGVIKRESSHFASPMTVVKKKDGTSYTYQVLPFGLKMAVGSFSGAMDVILSPEVGEYTITYIDDLLIVSSSFEEHLVHLGQVLQRLRNAGTTVNLEKSVFLQEKVDAIQRLPLPKPENSSERFLACAGTIADSAKNSHATAPLTRLLRKDVRWCWATNEHTAFERTKELFLLRYLADRSRKDLGPPSPTNRFRTKPQSLYNRRRKLHENIPTPLPQRLRRFVNVPERALGPRQIYERRGKRYKRWNGRHFSGSRLTFTTESVCNRCWRTRGGRPSGWKIVQEELQPYAAADLGFLHEGQRPYASADLTSPPCWAVVIPQDPNREQDLTPDSPSPSSFQEQILSGKGRGEKGPRGLSRGYGRRNRLAAEEGLGGPSFSSLFPGLFSIDSTPQSRCKELIHRDGNVLGLPPKNLRTEGVEAINRGNQRQNEDFSRPFAGGVGRRDDVVEFTRAVGDDSSKYHRPHRQADHGLHYGRFQTERFCGSGSRRVLSVQVVPGLTGRCRIYPPASPEQW</sequence>
<keyword evidence="4" id="KW-1185">Reference proteome</keyword>
<dbReference type="PANTHER" id="PTHR33064:SF29">
    <property type="entry name" value="PEPTIDASE A2 DOMAIN-CONTAINING PROTEIN-RELATED"/>
    <property type="match status" value="1"/>
</dbReference>
<protein>
    <recommendedName>
        <fullName evidence="2">Reverse transcriptase domain-containing protein</fullName>
    </recommendedName>
</protein>
<dbReference type="Pfam" id="PF00078">
    <property type="entry name" value="RVT_1"/>
    <property type="match status" value="1"/>
</dbReference>
<dbReference type="InterPro" id="IPR043128">
    <property type="entry name" value="Rev_trsase/Diguanyl_cyclase"/>
</dbReference>
<reference evidence="3" key="2">
    <citation type="submission" date="2021-08" db="EMBL/GenBank/DDBJ databases">
        <authorList>
            <person name="Eriksson T."/>
        </authorList>
    </citation>
    <scope>NUCLEOTIDE SEQUENCE</scope>
    <source>
        <strain evidence="3">Stoneville</strain>
        <tissue evidence="3">Whole head</tissue>
    </source>
</reference>
<feature type="domain" description="Reverse transcriptase" evidence="2">
    <location>
        <begin position="151"/>
        <end position="264"/>
    </location>
</feature>